<dbReference type="PROSITE" id="PS50088">
    <property type="entry name" value="ANK_REPEAT"/>
    <property type="match status" value="4"/>
</dbReference>
<evidence type="ECO:0000259" key="19">
    <source>
        <dbReference type="Pfam" id="PF01529"/>
    </source>
</evidence>
<keyword evidence="17" id="KW-0012">Acyltransferase</keyword>
<feature type="repeat" description="ANK" evidence="16">
    <location>
        <begin position="142"/>
        <end position="174"/>
    </location>
</feature>
<keyword evidence="12" id="KW-0638">Presynaptic neurotoxin</keyword>
<evidence type="ECO:0000256" key="18">
    <source>
        <dbReference type="SAM" id="MobiDB-lite"/>
    </source>
</evidence>
<dbReference type="Gene3D" id="1.25.40.20">
    <property type="entry name" value="Ankyrin repeat-containing domain"/>
    <property type="match status" value="1"/>
</dbReference>
<comment type="domain">
    <text evidence="17">The DHHC domain is required for palmitoyltransferase activity.</text>
</comment>
<keyword evidence="10" id="KW-0677">Repeat</keyword>
<evidence type="ECO:0000256" key="6">
    <source>
        <dbReference type="ARBA" id="ARBA00022537"/>
    </source>
</evidence>
<keyword evidence="15" id="KW-1053">Target membrane</keyword>
<dbReference type="InterPro" id="IPR001594">
    <property type="entry name" value="Palmitoyltrfase_DHHC"/>
</dbReference>
<evidence type="ECO:0000313" key="21">
    <source>
        <dbReference type="Proteomes" id="UP000499080"/>
    </source>
</evidence>
<dbReference type="AlphaFoldDB" id="A0A4Y2HZS2"/>
<evidence type="ECO:0000256" key="16">
    <source>
        <dbReference type="PROSITE-ProRule" id="PRU00023"/>
    </source>
</evidence>
<feature type="region of interest" description="Disordered" evidence="18">
    <location>
        <begin position="1"/>
        <end position="32"/>
    </location>
</feature>
<evidence type="ECO:0000256" key="4">
    <source>
        <dbReference type="ARBA" id="ARBA00022483"/>
    </source>
</evidence>
<feature type="transmembrane region" description="Helical" evidence="17">
    <location>
        <begin position="511"/>
        <end position="541"/>
    </location>
</feature>
<keyword evidence="14 17" id="KW-0472">Membrane</keyword>
<keyword evidence="17 20" id="KW-0808">Transferase</keyword>
<keyword evidence="11 17" id="KW-1133">Transmembrane helix</keyword>
<comment type="caution">
    <text evidence="17">Lacks conserved residue(s) required for the propagation of feature annotation.</text>
</comment>
<evidence type="ECO:0000256" key="9">
    <source>
        <dbReference type="ARBA" id="ARBA00022699"/>
    </source>
</evidence>
<keyword evidence="5" id="KW-0964">Secreted</keyword>
<feature type="transmembrane region" description="Helical" evidence="17">
    <location>
        <begin position="465"/>
        <end position="487"/>
    </location>
</feature>
<keyword evidence="6" id="KW-1052">Target cell membrane</keyword>
<feature type="transmembrane region" description="Helical" evidence="17">
    <location>
        <begin position="311"/>
        <end position="333"/>
    </location>
</feature>
<dbReference type="Pfam" id="PF01529">
    <property type="entry name" value="DHHC"/>
    <property type="match status" value="1"/>
</dbReference>
<accession>A0A4Y2HZS2</accession>
<organism evidence="20 21">
    <name type="scientific">Araneus ventricosus</name>
    <name type="common">Orbweaver spider</name>
    <name type="synonym">Epeira ventricosa</name>
    <dbReference type="NCBI Taxonomy" id="182803"/>
    <lineage>
        <taxon>Eukaryota</taxon>
        <taxon>Metazoa</taxon>
        <taxon>Ecdysozoa</taxon>
        <taxon>Arthropoda</taxon>
        <taxon>Chelicerata</taxon>
        <taxon>Arachnida</taxon>
        <taxon>Araneae</taxon>
        <taxon>Araneomorphae</taxon>
        <taxon>Entelegynae</taxon>
        <taxon>Araneoidea</taxon>
        <taxon>Araneidae</taxon>
        <taxon>Araneus</taxon>
    </lineage>
</organism>
<evidence type="ECO:0000256" key="13">
    <source>
        <dbReference type="ARBA" id="ARBA00023043"/>
    </source>
</evidence>
<evidence type="ECO:0000256" key="2">
    <source>
        <dbReference type="ARBA" id="ARBA00004175"/>
    </source>
</evidence>
<dbReference type="Pfam" id="PF12796">
    <property type="entry name" value="Ank_2"/>
    <property type="match status" value="1"/>
</dbReference>
<keyword evidence="7" id="KW-0800">Toxin</keyword>
<feature type="repeat" description="ANK" evidence="16">
    <location>
        <begin position="109"/>
        <end position="141"/>
    </location>
</feature>
<evidence type="ECO:0000256" key="8">
    <source>
        <dbReference type="ARBA" id="ARBA00022692"/>
    </source>
</evidence>
<dbReference type="OrthoDB" id="6781668at2759"/>
<evidence type="ECO:0000256" key="17">
    <source>
        <dbReference type="RuleBase" id="RU079119"/>
    </source>
</evidence>
<dbReference type="GO" id="GO:0044231">
    <property type="term" value="C:host cell presynaptic membrane"/>
    <property type="evidence" value="ECO:0007669"/>
    <property type="project" value="UniProtKB-KW"/>
</dbReference>
<dbReference type="SMART" id="SM00248">
    <property type="entry name" value="ANK"/>
    <property type="match status" value="6"/>
</dbReference>
<comment type="subcellular location">
    <subcellularLocation>
        <location evidence="1">Membrane</location>
        <topology evidence="1">Multi-pass membrane protein</topology>
    </subcellularLocation>
    <subcellularLocation>
        <location evidence="3">Secreted</location>
    </subcellularLocation>
    <subcellularLocation>
        <location evidence="2">Target cell membrane</location>
    </subcellularLocation>
</comment>
<feature type="transmembrane region" description="Helical" evidence="17">
    <location>
        <begin position="368"/>
        <end position="386"/>
    </location>
</feature>
<evidence type="ECO:0000256" key="10">
    <source>
        <dbReference type="ARBA" id="ARBA00022737"/>
    </source>
</evidence>
<evidence type="ECO:0000256" key="14">
    <source>
        <dbReference type="ARBA" id="ARBA00023136"/>
    </source>
</evidence>
<protein>
    <recommendedName>
        <fullName evidence="17">Palmitoyltransferase</fullName>
        <ecNumber evidence="17">2.3.1.225</ecNumber>
    </recommendedName>
</protein>
<dbReference type="GO" id="GO:0005576">
    <property type="term" value="C:extracellular region"/>
    <property type="evidence" value="ECO:0007669"/>
    <property type="project" value="UniProtKB-SubCell"/>
</dbReference>
<dbReference type="InterPro" id="IPR002110">
    <property type="entry name" value="Ankyrin_rpt"/>
</dbReference>
<comment type="similarity">
    <text evidence="17">Belongs to the DHHC palmitoyltransferase family.</text>
</comment>
<evidence type="ECO:0000313" key="20">
    <source>
        <dbReference type="EMBL" id="GBM70843.1"/>
    </source>
</evidence>
<feature type="transmembrane region" description="Helical" evidence="17">
    <location>
        <begin position="340"/>
        <end position="362"/>
    </location>
</feature>
<dbReference type="EMBL" id="BGPR01002278">
    <property type="protein sequence ID" value="GBM70843.1"/>
    <property type="molecule type" value="Genomic_DNA"/>
</dbReference>
<comment type="caution">
    <text evidence="20">The sequence shown here is derived from an EMBL/GenBank/DDBJ whole genome shotgun (WGS) entry which is preliminary data.</text>
</comment>
<evidence type="ECO:0000256" key="1">
    <source>
        <dbReference type="ARBA" id="ARBA00004141"/>
    </source>
</evidence>
<dbReference type="PROSITE" id="PS50297">
    <property type="entry name" value="ANK_REP_REGION"/>
    <property type="match status" value="4"/>
</dbReference>
<gene>
    <name evidence="20" type="primary">Zdhhc17</name>
    <name evidence="20" type="ORF">AVEN_195928_1</name>
</gene>
<dbReference type="SUPFAM" id="SSF48403">
    <property type="entry name" value="Ankyrin repeat"/>
    <property type="match status" value="1"/>
</dbReference>
<evidence type="ECO:0000256" key="7">
    <source>
        <dbReference type="ARBA" id="ARBA00022656"/>
    </source>
</evidence>
<feature type="transmembrane region" description="Helical" evidence="17">
    <location>
        <begin position="586"/>
        <end position="606"/>
    </location>
</feature>
<feature type="repeat" description="ANK" evidence="16">
    <location>
        <begin position="75"/>
        <end position="107"/>
    </location>
</feature>
<keyword evidence="8 17" id="KW-0812">Transmembrane</keyword>
<evidence type="ECO:0000256" key="12">
    <source>
        <dbReference type="ARBA" id="ARBA00023028"/>
    </source>
</evidence>
<dbReference type="Proteomes" id="UP000499080">
    <property type="component" value="Unassembled WGS sequence"/>
</dbReference>
<dbReference type="Pfam" id="PF13637">
    <property type="entry name" value="Ank_4"/>
    <property type="match status" value="1"/>
</dbReference>
<dbReference type="GO" id="GO:0090729">
    <property type="term" value="F:toxin activity"/>
    <property type="evidence" value="ECO:0007669"/>
    <property type="project" value="UniProtKB-KW"/>
</dbReference>
<name>A0A4Y2HZS2_ARAVE</name>
<dbReference type="GO" id="GO:0016020">
    <property type="term" value="C:membrane"/>
    <property type="evidence" value="ECO:0007669"/>
    <property type="project" value="UniProtKB-SubCell"/>
</dbReference>
<sequence length="643" mass="73393">MADEKDPSCTPVYYVGGSERTRHHSDPSSDSTCIPLAPAEDYSTFDIVKATQFGIFERCQEIIEGGYDVNRPDSENVTLLHWAAINNRQEIVRYYISKGAQVDTIGGELHSTPLHWATRQGHLAMVVLLMHYGADPSITDGEGCQCIHLAAQFGHTSIVAYLAAKGQDVNAADRNGMTPLMWSCYRISTNDPTRLLLTLGASLTMVDHHHQNTPLHWAVFARNTNAVNLLLKAGASVDEKNAEKDTPITMAKRLNQTYILKRLEEAKRDREKKPYCLSIYRDKKLRYGCMVGSPFIVFYVIGALLESRESYLVKAGLLLILTLTISVAGRLLFDDRILNILPISVYLSTKFWMYVTWFMWFHPYVGDIWRTLGFMVCSMFLFYSFIKAWKSDPGVIQSTPEQRFRTIIELAEKDGFHPNWFCSSCLVRRPLRSKHCSVCNKCIARFDHHCPWVGNCVGLGNHKYFVLYLFWLLVMIIWCLHGCFRYWKFNVGSEDMPLSSYLWRAVHASGWVSWIAANACLHGFWVGCLLLCQLYQVVWLAMTTNERMNCSRYRHFKRDKKGILRSPFHSWLSVVVQLLFKEHPKGRSLTWLLCLLTLAGHIGLAFTPRVALPGENLPMYFTQTAQCHPTTTTLRQPVGLEGV</sequence>
<dbReference type="GO" id="GO:0006887">
    <property type="term" value="P:exocytosis"/>
    <property type="evidence" value="ECO:0007669"/>
    <property type="project" value="UniProtKB-KW"/>
</dbReference>
<dbReference type="PROSITE" id="PS50216">
    <property type="entry name" value="DHHC"/>
    <property type="match status" value="1"/>
</dbReference>
<feature type="repeat" description="ANK" evidence="16">
    <location>
        <begin position="210"/>
        <end position="242"/>
    </location>
</feature>
<feature type="domain" description="Palmitoyltransferase DHHC" evidence="19">
    <location>
        <begin position="419"/>
        <end position="550"/>
    </location>
</feature>
<keyword evidence="21" id="KW-1185">Reference proteome</keyword>
<comment type="catalytic activity">
    <reaction evidence="17">
        <text>L-cysteinyl-[protein] + hexadecanoyl-CoA = S-hexadecanoyl-L-cysteinyl-[protein] + CoA</text>
        <dbReference type="Rhea" id="RHEA:36683"/>
        <dbReference type="Rhea" id="RHEA-COMP:10131"/>
        <dbReference type="Rhea" id="RHEA-COMP:11032"/>
        <dbReference type="ChEBI" id="CHEBI:29950"/>
        <dbReference type="ChEBI" id="CHEBI:57287"/>
        <dbReference type="ChEBI" id="CHEBI:57379"/>
        <dbReference type="ChEBI" id="CHEBI:74151"/>
        <dbReference type="EC" id="2.3.1.225"/>
    </reaction>
</comment>
<dbReference type="PANTHER" id="PTHR24161">
    <property type="entry name" value="ANK_REP_REGION DOMAIN-CONTAINING PROTEIN-RELATED"/>
    <property type="match status" value="1"/>
</dbReference>
<dbReference type="Pfam" id="PF00023">
    <property type="entry name" value="Ank"/>
    <property type="match status" value="1"/>
</dbReference>
<dbReference type="InterPro" id="IPR036770">
    <property type="entry name" value="Ankyrin_rpt-contain_sf"/>
</dbReference>
<evidence type="ECO:0000256" key="11">
    <source>
        <dbReference type="ARBA" id="ARBA00022989"/>
    </source>
</evidence>
<dbReference type="PANTHER" id="PTHR24161:SF85">
    <property type="entry name" value="PALMITOYLTRANSFERASE HIP14"/>
    <property type="match status" value="1"/>
</dbReference>
<evidence type="ECO:0000256" key="15">
    <source>
        <dbReference type="ARBA" id="ARBA00023298"/>
    </source>
</evidence>
<keyword evidence="9" id="KW-0528">Neurotoxin</keyword>
<evidence type="ECO:0000256" key="3">
    <source>
        <dbReference type="ARBA" id="ARBA00004613"/>
    </source>
</evidence>
<keyword evidence="13 16" id="KW-0040">ANK repeat</keyword>
<evidence type="ECO:0000256" key="5">
    <source>
        <dbReference type="ARBA" id="ARBA00022525"/>
    </source>
</evidence>
<dbReference type="GO" id="GO:0019706">
    <property type="term" value="F:protein-cysteine S-palmitoyltransferase activity"/>
    <property type="evidence" value="ECO:0007669"/>
    <property type="project" value="UniProtKB-EC"/>
</dbReference>
<keyword evidence="4" id="KW-0268">Exocytosis</keyword>
<proteinExistence type="inferred from homology"/>
<dbReference type="GO" id="GO:0044218">
    <property type="term" value="C:other organism cell membrane"/>
    <property type="evidence" value="ECO:0007669"/>
    <property type="project" value="UniProtKB-KW"/>
</dbReference>
<feature type="transmembrane region" description="Helical" evidence="17">
    <location>
        <begin position="287"/>
        <end position="305"/>
    </location>
</feature>
<dbReference type="EC" id="2.3.1.225" evidence="17"/>
<reference evidence="20 21" key="1">
    <citation type="journal article" date="2019" name="Sci. Rep.">
        <title>Orb-weaving spider Araneus ventricosus genome elucidates the spidroin gene catalogue.</title>
        <authorList>
            <person name="Kono N."/>
            <person name="Nakamura H."/>
            <person name="Ohtoshi R."/>
            <person name="Moran D.A.P."/>
            <person name="Shinohara A."/>
            <person name="Yoshida Y."/>
            <person name="Fujiwara M."/>
            <person name="Mori M."/>
            <person name="Tomita M."/>
            <person name="Arakawa K."/>
        </authorList>
    </citation>
    <scope>NUCLEOTIDE SEQUENCE [LARGE SCALE GENOMIC DNA]</scope>
</reference>